<reference evidence="2 3" key="1">
    <citation type="submission" date="2020-04" db="EMBL/GenBank/DDBJ databases">
        <title>Thalassotalea sp. M1531, isolated from the surface of marine red alga.</title>
        <authorList>
            <person name="Pang L."/>
            <person name="Lu D.-C."/>
        </authorList>
    </citation>
    <scope>NUCLEOTIDE SEQUENCE [LARGE SCALE GENOMIC DNA]</scope>
    <source>
        <strain evidence="2 3">M1531</strain>
    </source>
</reference>
<evidence type="ECO:0000313" key="3">
    <source>
        <dbReference type="Proteomes" id="UP000568664"/>
    </source>
</evidence>
<accession>A0A7Y0L9R5</accession>
<sequence length="136" mass="15546">MNYFTYLILIVFSVSCIELAIATEVEPTQSVTEVKVNDEKNKEKDTATKAETRQPKLAKNIVTIESKVTGSQEQPKVLYIMPWQGINNPITVKDKEMQLMLPKVQPIYPKIFKQQVRAFAAEQTQKSVQQTDSRKN</sequence>
<feature type="chain" id="PRO_5030628305" evidence="1">
    <location>
        <begin position="23"/>
        <end position="136"/>
    </location>
</feature>
<gene>
    <name evidence="2" type="ORF">HII17_03300</name>
</gene>
<evidence type="ECO:0000256" key="1">
    <source>
        <dbReference type="SAM" id="SignalP"/>
    </source>
</evidence>
<dbReference type="AlphaFoldDB" id="A0A7Y0L9R5"/>
<keyword evidence="3" id="KW-1185">Reference proteome</keyword>
<comment type="caution">
    <text evidence="2">The sequence shown here is derived from an EMBL/GenBank/DDBJ whole genome shotgun (WGS) entry which is preliminary data.</text>
</comment>
<dbReference type="EMBL" id="JABBXH010000001">
    <property type="protein sequence ID" value="NMP30579.1"/>
    <property type="molecule type" value="Genomic_DNA"/>
</dbReference>
<proteinExistence type="predicted"/>
<keyword evidence="1" id="KW-0732">Signal</keyword>
<evidence type="ECO:0000313" key="2">
    <source>
        <dbReference type="EMBL" id="NMP30579.1"/>
    </source>
</evidence>
<feature type="signal peptide" evidence="1">
    <location>
        <begin position="1"/>
        <end position="22"/>
    </location>
</feature>
<protein>
    <submittedName>
        <fullName evidence="2">Uncharacterized protein</fullName>
    </submittedName>
</protein>
<dbReference type="RefSeq" id="WP_169073873.1">
    <property type="nucleotide sequence ID" value="NZ_JABBXH010000001.1"/>
</dbReference>
<organism evidence="2 3">
    <name type="scientific">Thalassotalea algicola</name>
    <dbReference type="NCBI Taxonomy" id="2716224"/>
    <lineage>
        <taxon>Bacteria</taxon>
        <taxon>Pseudomonadati</taxon>
        <taxon>Pseudomonadota</taxon>
        <taxon>Gammaproteobacteria</taxon>
        <taxon>Alteromonadales</taxon>
        <taxon>Colwelliaceae</taxon>
        <taxon>Thalassotalea</taxon>
    </lineage>
</organism>
<name>A0A7Y0L9R5_9GAMM</name>
<dbReference type="Proteomes" id="UP000568664">
    <property type="component" value="Unassembled WGS sequence"/>
</dbReference>